<organism evidence="2 3">
    <name type="scientific">Spirosoma agri</name>
    <dbReference type="NCBI Taxonomy" id="1987381"/>
    <lineage>
        <taxon>Bacteria</taxon>
        <taxon>Pseudomonadati</taxon>
        <taxon>Bacteroidota</taxon>
        <taxon>Cytophagia</taxon>
        <taxon>Cytophagales</taxon>
        <taxon>Cytophagaceae</taxon>
        <taxon>Spirosoma</taxon>
    </lineage>
</organism>
<comment type="caution">
    <text evidence="2">The sequence shown here is derived from an EMBL/GenBank/DDBJ whole genome shotgun (WGS) entry which is preliminary data.</text>
</comment>
<dbReference type="Proteomes" id="UP000477386">
    <property type="component" value="Unassembled WGS sequence"/>
</dbReference>
<reference evidence="2 3" key="1">
    <citation type="submission" date="2020-02" db="EMBL/GenBank/DDBJ databases">
        <title>Draft genome sequence of two Spirosoma agri KCTC 52727 and Spirosoma terrae KCTC 52035.</title>
        <authorList>
            <person name="Rojas J."/>
            <person name="Ambika Manirajan B."/>
            <person name="Ratering S."/>
            <person name="Suarez C."/>
            <person name="Schnell S."/>
        </authorList>
    </citation>
    <scope>NUCLEOTIDE SEQUENCE [LARGE SCALE GENOMIC DNA]</scope>
    <source>
        <strain evidence="2 3">KCTC 52727</strain>
    </source>
</reference>
<evidence type="ECO:0000313" key="2">
    <source>
        <dbReference type="EMBL" id="NEU70230.1"/>
    </source>
</evidence>
<evidence type="ECO:0000313" key="3">
    <source>
        <dbReference type="Proteomes" id="UP000477386"/>
    </source>
</evidence>
<feature type="chain" id="PRO_5026940364" description="PorT family protein" evidence="1">
    <location>
        <begin position="17"/>
        <end position="157"/>
    </location>
</feature>
<name>A0A6M0IPC8_9BACT</name>
<evidence type="ECO:0000256" key="1">
    <source>
        <dbReference type="SAM" id="SignalP"/>
    </source>
</evidence>
<keyword evidence="3" id="KW-1185">Reference proteome</keyword>
<feature type="signal peptide" evidence="1">
    <location>
        <begin position="1"/>
        <end position="16"/>
    </location>
</feature>
<dbReference type="RefSeq" id="WP_164043531.1">
    <property type="nucleotide sequence ID" value="NZ_JAAGNZ010000003.1"/>
</dbReference>
<keyword evidence="1" id="KW-0732">Signal</keyword>
<proteinExistence type="predicted"/>
<sequence length="157" mass="17378">MRIVLLLILFSLSLKAQTVEIASTLQKGNIRPVVLEKVRLEVSLGASISHLNKYARTKPLISPYAELGVSIPLDIRARLVPTINYQVFGSKSKYSLPVGEATAIRQVPYLSIQVTVSYLVSKITNPHRFELQGGIFGAKKLDDVTINRIPNQPIKVN</sequence>
<gene>
    <name evidence="2" type="ORF">GK091_25355</name>
</gene>
<dbReference type="EMBL" id="JAAGNZ010000003">
    <property type="protein sequence ID" value="NEU70230.1"/>
    <property type="molecule type" value="Genomic_DNA"/>
</dbReference>
<protein>
    <recommendedName>
        <fullName evidence="4">PorT family protein</fullName>
    </recommendedName>
</protein>
<evidence type="ECO:0008006" key="4">
    <source>
        <dbReference type="Google" id="ProtNLM"/>
    </source>
</evidence>
<dbReference type="AlphaFoldDB" id="A0A6M0IPC8"/>
<accession>A0A6M0IPC8</accession>